<gene>
    <name evidence="2" type="ORF">BXY75_1994</name>
</gene>
<protein>
    <submittedName>
        <fullName evidence="2">Putative surface protein with fasciclin (FAS1) repeats</fullName>
    </submittedName>
</protein>
<comment type="caution">
    <text evidence="2">The sequence shown here is derived from an EMBL/GenBank/DDBJ whole genome shotgun (WGS) entry which is preliminary data.</text>
</comment>
<sequence>MNLRCVNCGIYFANYLLLPFKLELMKIKELFLILLITTISGTVSAQKYASKSNSEVKTSWEGAAFSSNLTIKENIAEVPSFSILNEILNDTAITTALGNKEMVTVFLPLDEAFLKLSKKERKALLADKKTLEATMKLFAVPGRLDSHSIKKAIEKNNGLAHFSTLSGELLGAKIVKGDIVLFDSENNMATLKATDFYHKNGFFHIVDGLVYTASTSK</sequence>
<dbReference type="AlphaFoldDB" id="A0A3L9YGP5"/>
<dbReference type="Pfam" id="PF02469">
    <property type="entry name" value="Fasciclin"/>
    <property type="match status" value="1"/>
</dbReference>
<dbReference type="EMBL" id="REFC01000013">
    <property type="protein sequence ID" value="RMA58620.1"/>
    <property type="molecule type" value="Genomic_DNA"/>
</dbReference>
<evidence type="ECO:0000313" key="2">
    <source>
        <dbReference type="EMBL" id="RMA58620.1"/>
    </source>
</evidence>
<dbReference type="Proteomes" id="UP000271339">
    <property type="component" value="Unassembled WGS sequence"/>
</dbReference>
<dbReference type="InterPro" id="IPR000782">
    <property type="entry name" value="FAS1_domain"/>
</dbReference>
<keyword evidence="3" id="KW-1185">Reference proteome</keyword>
<dbReference type="PROSITE" id="PS50213">
    <property type="entry name" value="FAS1"/>
    <property type="match status" value="1"/>
</dbReference>
<dbReference type="Gene3D" id="2.30.180.10">
    <property type="entry name" value="FAS1 domain"/>
    <property type="match status" value="1"/>
</dbReference>
<organism evidence="2 3">
    <name type="scientific">Ulvibacter antarcticus</name>
    <dbReference type="NCBI Taxonomy" id="442714"/>
    <lineage>
        <taxon>Bacteria</taxon>
        <taxon>Pseudomonadati</taxon>
        <taxon>Bacteroidota</taxon>
        <taxon>Flavobacteriia</taxon>
        <taxon>Flavobacteriales</taxon>
        <taxon>Flavobacteriaceae</taxon>
        <taxon>Ulvibacter</taxon>
    </lineage>
</organism>
<dbReference type="SUPFAM" id="SSF82153">
    <property type="entry name" value="FAS1 domain"/>
    <property type="match status" value="1"/>
</dbReference>
<evidence type="ECO:0000259" key="1">
    <source>
        <dbReference type="PROSITE" id="PS50213"/>
    </source>
</evidence>
<accession>A0A3L9YGP5</accession>
<feature type="domain" description="FAS1" evidence="1">
    <location>
        <begin position="68"/>
        <end position="210"/>
    </location>
</feature>
<name>A0A3L9YGP5_9FLAO</name>
<reference evidence="2 3" key="1">
    <citation type="submission" date="2018-10" db="EMBL/GenBank/DDBJ databases">
        <title>Genomic Encyclopedia of Archaeal and Bacterial Type Strains, Phase II (KMG-II): from individual species to whole genera.</title>
        <authorList>
            <person name="Goeker M."/>
        </authorList>
    </citation>
    <scope>NUCLEOTIDE SEQUENCE [LARGE SCALE GENOMIC DNA]</scope>
    <source>
        <strain evidence="2 3">DSM 23424</strain>
    </source>
</reference>
<evidence type="ECO:0000313" key="3">
    <source>
        <dbReference type="Proteomes" id="UP000271339"/>
    </source>
</evidence>
<proteinExistence type="predicted"/>
<dbReference type="InterPro" id="IPR036378">
    <property type="entry name" value="FAS1_dom_sf"/>
</dbReference>